<dbReference type="SUPFAM" id="SSF55945">
    <property type="entry name" value="TATA-box binding protein-like"/>
    <property type="match status" value="1"/>
</dbReference>
<organism evidence="1">
    <name type="scientific">viral metagenome</name>
    <dbReference type="NCBI Taxonomy" id="1070528"/>
    <lineage>
        <taxon>unclassified sequences</taxon>
        <taxon>metagenomes</taxon>
        <taxon>organismal metagenomes</taxon>
    </lineage>
</organism>
<proteinExistence type="predicted"/>
<name>A0A6C0FAQ1_9ZZZZ</name>
<protein>
    <recommendedName>
        <fullName evidence="2">TATA-box binding protein</fullName>
    </recommendedName>
</protein>
<dbReference type="EMBL" id="MN738805">
    <property type="protein sequence ID" value="QHT37693.1"/>
    <property type="molecule type" value="Genomic_DNA"/>
</dbReference>
<sequence>MALDDEWENFMLNGDESNYDNKNIFPTKNFETKFSDIYISTQTKIGYLDKNVNLEEIYWKLPIINYKEAKIGIIKKIIKINSLTPEDVVKLEENIKKEENVSYDILNQINTVTGKVKKFKDIRKIICGVSKKDLINFRKKKKSAFYNCFAVIIRIKYKNKFQEINVKLFNTGKLEIPGIQNIETLNIAVNILLKIIEDVSGIKFTYLKNKVETVLINSNFSCNFFIIRNKLYDILKFKYNIHSLFDPCSYPGIQCKFFYNKENVENNGVCKCKNKCTLNKKHKKINKCKIISFMIFRTGSILIVGNCDEEIINIIYKFIIQILKKELYNNIITKKIDNKKKKKKKI</sequence>
<accession>A0A6C0FAQ1</accession>
<evidence type="ECO:0000313" key="1">
    <source>
        <dbReference type="EMBL" id="QHT37693.1"/>
    </source>
</evidence>
<evidence type="ECO:0008006" key="2">
    <source>
        <dbReference type="Google" id="ProtNLM"/>
    </source>
</evidence>
<reference evidence="1" key="1">
    <citation type="journal article" date="2020" name="Nature">
        <title>Giant virus diversity and host interactions through global metagenomics.</title>
        <authorList>
            <person name="Schulz F."/>
            <person name="Roux S."/>
            <person name="Paez-Espino D."/>
            <person name="Jungbluth S."/>
            <person name="Walsh D.A."/>
            <person name="Denef V.J."/>
            <person name="McMahon K.D."/>
            <person name="Konstantinidis K.T."/>
            <person name="Eloe-Fadrosh E.A."/>
            <person name="Kyrpides N.C."/>
            <person name="Woyke T."/>
        </authorList>
    </citation>
    <scope>NUCLEOTIDE SEQUENCE</scope>
    <source>
        <strain evidence="1">GVMAG-S-ERX555997-44</strain>
    </source>
</reference>
<dbReference type="AlphaFoldDB" id="A0A6C0FAQ1"/>
<dbReference type="Gene3D" id="3.30.310.10">
    <property type="entry name" value="TATA-Binding Protein"/>
    <property type="match status" value="2"/>
</dbReference>
<dbReference type="InterPro" id="IPR012295">
    <property type="entry name" value="TBP_dom_sf"/>
</dbReference>